<evidence type="ECO:0000256" key="1">
    <source>
        <dbReference type="ARBA" id="ARBA00004496"/>
    </source>
</evidence>
<dbReference type="InterPro" id="IPR007581">
    <property type="entry name" value="Endonuclease-V"/>
</dbReference>
<dbReference type="HAMAP" id="MF_00801">
    <property type="entry name" value="Endonuclease_5"/>
    <property type="match status" value="1"/>
</dbReference>
<dbReference type="PANTHER" id="PTHR28511:SF1">
    <property type="entry name" value="ENDONUCLEASE V"/>
    <property type="match status" value="1"/>
</dbReference>
<dbReference type="Gene3D" id="3.30.2170.10">
    <property type="entry name" value="archaeoglobus fulgidus dsm 4304 superfamily"/>
    <property type="match status" value="1"/>
</dbReference>
<reference evidence="6" key="1">
    <citation type="submission" date="2020-01" db="EMBL/GenBank/DDBJ databases">
        <title>Development of genomics and gene disruption for Polysphondylium violaceum indicates a role for the polyketide synthase stlB in stalk morphogenesis.</title>
        <authorList>
            <person name="Narita B."/>
            <person name="Kawabe Y."/>
            <person name="Kin K."/>
            <person name="Saito T."/>
            <person name="Gibbs R."/>
            <person name="Kuspa A."/>
            <person name="Muzny D."/>
            <person name="Queller D."/>
            <person name="Richards S."/>
            <person name="Strassman J."/>
            <person name="Sucgang R."/>
            <person name="Worley K."/>
            <person name="Schaap P."/>
        </authorList>
    </citation>
    <scope>NUCLEOTIDE SEQUENCE</scope>
    <source>
        <strain evidence="6">QSvi11</strain>
    </source>
</reference>
<dbReference type="GO" id="GO:0006281">
    <property type="term" value="P:DNA repair"/>
    <property type="evidence" value="ECO:0007669"/>
    <property type="project" value="InterPro"/>
</dbReference>
<dbReference type="GO" id="GO:0003727">
    <property type="term" value="F:single-stranded RNA binding"/>
    <property type="evidence" value="ECO:0007669"/>
    <property type="project" value="TreeGrafter"/>
</dbReference>
<evidence type="ECO:0000313" key="6">
    <source>
        <dbReference type="EMBL" id="KAF2072127.1"/>
    </source>
</evidence>
<keyword evidence="4" id="KW-0255">Endonuclease</keyword>
<gene>
    <name evidence="6" type="ORF">CYY_006546</name>
</gene>
<comment type="subcellular location">
    <subcellularLocation>
        <location evidence="1">Cytoplasm</location>
    </subcellularLocation>
</comment>
<dbReference type="GO" id="GO:0016891">
    <property type="term" value="F:RNA endonuclease activity producing 5'-phosphomonoesters, hydrolytic mechanism"/>
    <property type="evidence" value="ECO:0007669"/>
    <property type="project" value="TreeGrafter"/>
</dbReference>
<dbReference type="PANTHER" id="PTHR28511">
    <property type="entry name" value="ENDONUCLEASE V"/>
    <property type="match status" value="1"/>
</dbReference>
<dbReference type="Proteomes" id="UP000695562">
    <property type="component" value="Unassembled WGS sequence"/>
</dbReference>
<evidence type="ECO:0000256" key="2">
    <source>
        <dbReference type="ARBA" id="ARBA00022490"/>
    </source>
</evidence>
<dbReference type="OrthoDB" id="20018at2759"/>
<organism evidence="6 7">
    <name type="scientific">Polysphondylium violaceum</name>
    <dbReference type="NCBI Taxonomy" id="133409"/>
    <lineage>
        <taxon>Eukaryota</taxon>
        <taxon>Amoebozoa</taxon>
        <taxon>Evosea</taxon>
        <taxon>Eumycetozoa</taxon>
        <taxon>Dictyostelia</taxon>
        <taxon>Dictyosteliales</taxon>
        <taxon>Dictyosteliaceae</taxon>
        <taxon>Polysphondylium</taxon>
    </lineage>
</organism>
<dbReference type="GO" id="GO:0005737">
    <property type="term" value="C:cytoplasm"/>
    <property type="evidence" value="ECO:0007669"/>
    <property type="project" value="UniProtKB-SubCell"/>
</dbReference>
<dbReference type="GO" id="GO:0005730">
    <property type="term" value="C:nucleolus"/>
    <property type="evidence" value="ECO:0007669"/>
    <property type="project" value="TreeGrafter"/>
</dbReference>
<dbReference type="EMBL" id="AJWJ01000308">
    <property type="protein sequence ID" value="KAF2072127.1"/>
    <property type="molecule type" value="Genomic_DNA"/>
</dbReference>
<evidence type="ECO:0000256" key="4">
    <source>
        <dbReference type="ARBA" id="ARBA00022759"/>
    </source>
</evidence>
<name>A0A8J4PRQ2_9MYCE</name>
<keyword evidence="2" id="KW-0963">Cytoplasm</keyword>
<accession>A0A8J4PRQ2</accession>
<proteinExistence type="inferred from homology"/>
<dbReference type="AlphaFoldDB" id="A0A8J4PRQ2"/>
<keyword evidence="5" id="KW-0378">Hydrolase</keyword>
<evidence type="ECO:0000256" key="3">
    <source>
        <dbReference type="ARBA" id="ARBA00022722"/>
    </source>
</evidence>
<keyword evidence="3" id="KW-0540">Nuclease</keyword>
<evidence type="ECO:0000256" key="5">
    <source>
        <dbReference type="ARBA" id="ARBA00022801"/>
    </source>
</evidence>
<evidence type="ECO:0008006" key="8">
    <source>
        <dbReference type="Google" id="ProtNLM"/>
    </source>
</evidence>
<protein>
    <recommendedName>
        <fullName evidence="8">Endonuclease V</fullName>
    </recommendedName>
</protein>
<keyword evidence="7" id="KW-1185">Reference proteome</keyword>
<dbReference type="CDD" id="cd06559">
    <property type="entry name" value="Endonuclease_V"/>
    <property type="match status" value="1"/>
</dbReference>
<evidence type="ECO:0000313" key="7">
    <source>
        <dbReference type="Proteomes" id="UP000695562"/>
    </source>
</evidence>
<dbReference type="Pfam" id="PF04493">
    <property type="entry name" value="Endonuclease_5"/>
    <property type="match status" value="1"/>
</dbReference>
<comment type="caution">
    <text evidence="6">The sequence shown here is derived from an EMBL/GenBank/DDBJ whole genome shotgun (WGS) entry which is preliminary data.</text>
</comment>
<sequence>MDNNTNDIESENDKVKEEWIKIQDELRNQLIEKDQLSFNLKDNTLKYIGGVDISFVKDNQEDACACLVVLEYPTMKIVYQDIEFIKLELPYIPGFLAFRETPFLIQLIDRLKQSQDNSKFLPQVIIVDGNGILHPRSFGLASHLGVLIDIPTIGIGKTFFHVDGLNAKDVKKQVELSCHKGGDFIELKGESGKVWGLALQSNDDSKNPIYVSIGHRISLETSLEIIKTTTKYRVPEPVRQADLKSREFIRLHFNNTTSSSNSNSSSK</sequence>